<evidence type="ECO:0000313" key="2">
    <source>
        <dbReference type="EMBL" id="VDD36592.1"/>
    </source>
</evidence>
<organism evidence="2">
    <name type="scientific">Brassica oleracea</name>
    <name type="common">Wild cabbage</name>
    <dbReference type="NCBI Taxonomy" id="3712"/>
    <lineage>
        <taxon>Eukaryota</taxon>
        <taxon>Viridiplantae</taxon>
        <taxon>Streptophyta</taxon>
        <taxon>Embryophyta</taxon>
        <taxon>Tracheophyta</taxon>
        <taxon>Spermatophyta</taxon>
        <taxon>Magnoliopsida</taxon>
        <taxon>eudicotyledons</taxon>
        <taxon>Gunneridae</taxon>
        <taxon>Pentapetalae</taxon>
        <taxon>rosids</taxon>
        <taxon>malvids</taxon>
        <taxon>Brassicales</taxon>
        <taxon>Brassicaceae</taxon>
        <taxon>Brassiceae</taxon>
        <taxon>Brassica</taxon>
    </lineage>
</organism>
<dbReference type="AlphaFoldDB" id="A0A3P6EWY2"/>
<evidence type="ECO:0000256" key="1">
    <source>
        <dbReference type="SAM" id="MobiDB-lite"/>
    </source>
</evidence>
<dbReference type="EMBL" id="LR031876">
    <property type="protein sequence ID" value="VDD36592.1"/>
    <property type="molecule type" value="Genomic_DNA"/>
</dbReference>
<reference evidence="2" key="1">
    <citation type="submission" date="2018-11" db="EMBL/GenBank/DDBJ databases">
        <authorList>
            <consortium name="Genoscope - CEA"/>
            <person name="William W."/>
        </authorList>
    </citation>
    <scope>NUCLEOTIDE SEQUENCE</scope>
</reference>
<feature type="compositionally biased region" description="Basic and acidic residues" evidence="1">
    <location>
        <begin position="71"/>
        <end position="82"/>
    </location>
</feature>
<accession>A0A3P6EWY2</accession>
<name>A0A3P6EWY2_BRAOL</name>
<feature type="region of interest" description="Disordered" evidence="1">
    <location>
        <begin position="71"/>
        <end position="107"/>
    </location>
</feature>
<gene>
    <name evidence="2" type="ORF">BOLC7T42152H</name>
</gene>
<protein>
    <submittedName>
        <fullName evidence="2">Uncharacterized protein</fullName>
    </submittedName>
</protein>
<sequence length="107" mass="12105">MALTLQGFEFLHTTAMVSFPATTETISLALEANSSEAIQILDQVLEDPSSSPEDLRIKEQAITNLCERLTKEKRGQDRENRQRDHRCHGKDTLNNWSPDHSLQRDGA</sequence>
<proteinExistence type="predicted"/>